<keyword evidence="6" id="KW-1185">Reference proteome</keyword>
<feature type="compositionally biased region" description="Polar residues" evidence="4">
    <location>
        <begin position="324"/>
        <end position="341"/>
    </location>
</feature>
<proteinExistence type="predicted"/>
<dbReference type="EnsemblPlants" id="OBART04G30630.1">
    <property type="protein sequence ID" value="OBART04G30630.1"/>
    <property type="gene ID" value="OBART04G30630"/>
</dbReference>
<dbReference type="GO" id="GO:0072380">
    <property type="term" value="C:TRC complex"/>
    <property type="evidence" value="ECO:0007669"/>
    <property type="project" value="TreeGrafter"/>
</dbReference>
<keyword evidence="1" id="KW-0677">Repeat</keyword>
<feature type="compositionally biased region" description="Basic and acidic residues" evidence="4">
    <location>
        <begin position="375"/>
        <end position="385"/>
    </location>
</feature>
<evidence type="ECO:0000256" key="2">
    <source>
        <dbReference type="ARBA" id="ARBA00022803"/>
    </source>
</evidence>
<reference evidence="5" key="2">
    <citation type="submission" date="2015-03" db="UniProtKB">
        <authorList>
            <consortium name="EnsemblPlants"/>
        </authorList>
    </citation>
    <scope>IDENTIFICATION</scope>
</reference>
<dbReference type="AlphaFoldDB" id="A0A0D3G222"/>
<evidence type="ECO:0000256" key="1">
    <source>
        <dbReference type="ARBA" id="ARBA00022737"/>
    </source>
</evidence>
<dbReference type="PANTHER" id="PTHR45831">
    <property type="entry name" value="LD24721P"/>
    <property type="match status" value="1"/>
</dbReference>
<dbReference type="InterPro" id="IPR019734">
    <property type="entry name" value="TPR_rpt"/>
</dbReference>
<evidence type="ECO:0000256" key="4">
    <source>
        <dbReference type="SAM" id="MobiDB-lite"/>
    </source>
</evidence>
<organism evidence="5">
    <name type="scientific">Oryza barthii</name>
    <dbReference type="NCBI Taxonomy" id="65489"/>
    <lineage>
        <taxon>Eukaryota</taxon>
        <taxon>Viridiplantae</taxon>
        <taxon>Streptophyta</taxon>
        <taxon>Embryophyta</taxon>
        <taxon>Tracheophyta</taxon>
        <taxon>Spermatophyta</taxon>
        <taxon>Magnoliopsida</taxon>
        <taxon>Liliopsida</taxon>
        <taxon>Poales</taxon>
        <taxon>Poaceae</taxon>
        <taxon>BOP clade</taxon>
        <taxon>Oryzoideae</taxon>
        <taxon>Oryzeae</taxon>
        <taxon>Oryzinae</taxon>
        <taxon>Oryza</taxon>
    </lineage>
</organism>
<dbReference type="GO" id="GO:0060090">
    <property type="term" value="F:molecular adaptor activity"/>
    <property type="evidence" value="ECO:0007669"/>
    <property type="project" value="TreeGrafter"/>
</dbReference>
<name>A0A0D3G222_9ORYZ</name>
<evidence type="ECO:0000313" key="5">
    <source>
        <dbReference type="EnsemblPlants" id="OBART04G30630.1"/>
    </source>
</evidence>
<feature type="repeat" description="TPR" evidence="3">
    <location>
        <begin position="190"/>
        <end position="223"/>
    </location>
</feature>
<dbReference type="PANTHER" id="PTHR45831:SF2">
    <property type="entry name" value="LD24721P"/>
    <property type="match status" value="1"/>
</dbReference>
<dbReference type="PaxDb" id="65489-OBART04G30630.1"/>
<protein>
    <submittedName>
        <fullName evidence="5">Uncharacterized protein</fullName>
    </submittedName>
</protein>
<dbReference type="InterPro" id="IPR047150">
    <property type="entry name" value="SGT"/>
</dbReference>
<dbReference type="SMART" id="SM00028">
    <property type="entry name" value="TPR"/>
    <property type="match status" value="2"/>
</dbReference>
<dbReference type="Pfam" id="PF00515">
    <property type="entry name" value="TPR_1"/>
    <property type="match status" value="1"/>
</dbReference>
<dbReference type="HOGENOM" id="CLU_038988_1_0_1"/>
<dbReference type="Gramene" id="OBART04G30630.1">
    <property type="protein sequence ID" value="OBART04G30630.1"/>
    <property type="gene ID" value="OBART04G30630"/>
</dbReference>
<feature type="compositionally biased region" description="Polar residues" evidence="4">
    <location>
        <begin position="254"/>
        <end position="277"/>
    </location>
</feature>
<dbReference type="Proteomes" id="UP000026960">
    <property type="component" value="Chromosome 4"/>
</dbReference>
<feature type="compositionally biased region" description="Polar residues" evidence="4">
    <location>
        <begin position="359"/>
        <end position="374"/>
    </location>
</feature>
<feature type="region of interest" description="Disordered" evidence="4">
    <location>
        <begin position="324"/>
        <end position="385"/>
    </location>
</feature>
<evidence type="ECO:0000256" key="3">
    <source>
        <dbReference type="PROSITE-ProRule" id="PRU00339"/>
    </source>
</evidence>
<dbReference type="GO" id="GO:0006620">
    <property type="term" value="P:post-translational protein targeting to endoplasmic reticulum membrane"/>
    <property type="evidence" value="ECO:0007669"/>
    <property type="project" value="TreeGrafter"/>
</dbReference>
<dbReference type="SUPFAM" id="SSF48452">
    <property type="entry name" value="TPR-like"/>
    <property type="match status" value="1"/>
</dbReference>
<sequence>MGNMTRSDSPISRLIVLSFLDFLNSVELAPGADPEALEVARECLESIFSINSSSVVERVHPGLLLELFSSMEAAQQDNSAPGPSEGQNEDTFDLDHSGDELFAKFYTSLDEINFFKTSSAGAEDPGQLSKATQFFDDALLGMRKSGRKRASLGDLAEFFKSKGNEFMRSKQHLKAVELYTCAIALSRNNAIYYCNRAAAYTLLNMFNEAVEDCLKSIEIDPNYTSELDPSNENVRQNIEVTKKKLAEQRGPPEEQNTYAPQSQASHGQFPGQSSSGVPFTFFPPGNSPTPEFFANIINRVSDISQQSSEHSININLNDIFNHANVNGNSQGTPQTETSSNHTPPPSFPTNTAVPPPFSFTGSTEGNRPQQTSSGHEGEHGQPGVHRDAGIQINLAGPEQAADAMRAVMEMLAPHMSQREGAPGSARGVKMVKVCSTWGCIFPVFLDKVCFPLLLPTDQARPEEQDECNSSILDFGNSLVGVRGYSHVLFGTFVCQPTMGAHIGIGHVISVYWHLNFLLYLLCLHSLCI</sequence>
<dbReference type="Gene3D" id="1.25.40.10">
    <property type="entry name" value="Tetratricopeptide repeat domain"/>
    <property type="match status" value="1"/>
</dbReference>
<evidence type="ECO:0000313" key="6">
    <source>
        <dbReference type="Proteomes" id="UP000026960"/>
    </source>
</evidence>
<dbReference type="GO" id="GO:0016020">
    <property type="term" value="C:membrane"/>
    <property type="evidence" value="ECO:0007669"/>
    <property type="project" value="TreeGrafter"/>
</dbReference>
<feature type="region of interest" description="Disordered" evidence="4">
    <location>
        <begin position="244"/>
        <end position="284"/>
    </location>
</feature>
<keyword evidence="2 3" id="KW-0802">TPR repeat</keyword>
<dbReference type="STRING" id="65489.A0A0D3G222"/>
<accession>A0A0D3G222</accession>
<dbReference type="eggNOG" id="KOG0553">
    <property type="taxonomic scope" value="Eukaryota"/>
</dbReference>
<reference evidence="5" key="1">
    <citation type="journal article" date="2009" name="Rice">
        <title>De Novo Next Generation Sequencing of Plant Genomes.</title>
        <authorList>
            <person name="Rounsley S."/>
            <person name="Marri P.R."/>
            <person name="Yu Y."/>
            <person name="He R."/>
            <person name="Sisneros N."/>
            <person name="Goicoechea J.L."/>
            <person name="Lee S.J."/>
            <person name="Angelova A."/>
            <person name="Kudrna D."/>
            <person name="Luo M."/>
            <person name="Affourtit J."/>
            <person name="Desany B."/>
            <person name="Knight J."/>
            <person name="Niazi F."/>
            <person name="Egholm M."/>
            <person name="Wing R.A."/>
        </authorList>
    </citation>
    <scope>NUCLEOTIDE SEQUENCE [LARGE SCALE GENOMIC DNA]</scope>
    <source>
        <strain evidence="5">cv. IRGC 105608</strain>
    </source>
</reference>
<dbReference type="InterPro" id="IPR011990">
    <property type="entry name" value="TPR-like_helical_dom_sf"/>
</dbReference>
<feature type="compositionally biased region" description="Pro residues" evidence="4">
    <location>
        <begin position="342"/>
        <end position="357"/>
    </location>
</feature>
<dbReference type="PROSITE" id="PS50005">
    <property type="entry name" value="TPR"/>
    <property type="match status" value="1"/>
</dbReference>